<dbReference type="Gene3D" id="2.130.10.130">
    <property type="entry name" value="Integrin alpha, N-terminal"/>
    <property type="match status" value="2"/>
</dbReference>
<dbReference type="EMBL" id="JWZX01000306">
    <property type="protein sequence ID" value="KOO53264.1"/>
    <property type="molecule type" value="Genomic_DNA"/>
</dbReference>
<keyword evidence="3" id="KW-1185">Reference proteome</keyword>
<evidence type="ECO:0000313" key="3">
    <source>
        <dbReference type="Proteomes" id="UP000037460"/>
    </source>
</evidence>
<dbReference type="Pfam" id="PF01839">
    <property type="entry name" value="FG-GAP"/>
    <property type="match status" value="1"/>
</dbReference>
<gene>
    <name evidence="2" type="ORF">Ctob_016414</name>
</gene>
<dbReference type="AlphaFoldDB" id="A0A0M0LQE5"/>
<feature type="non-terminal residue" evidence="2">
    <location>
        <position position="370"/>
    </location>
</feature>
<proteinExistence type="predicted"/>
<sequence>MAVPAKCCSTWAAAPSRRASRCPAAARTRSRSRRRTSTATATSTCCLGTWAVPAKCCSTRAMAPSRRASRCPAATRTRARSRRRTSTATATSTCCLGTWAVPANQVLLNAGDSTFPTNITLPGGGAYTPTFSIAAADVDGDGDLDVLLGNYGSPSQVLLNAGDGTFPTNITLPGGGADTYTNSIAAADVDGDGDLDVLLGNLDTPSRVLLNAGGGSFPTSIELPGGSAPTSSIVAADVDGDGDLDVLLGNWGSPSQVLLNVGGGTFPTSITLPGGGANTFSIAAADVDGDGDLDVLLGNSQSPSRVLPFIRCSERGTARSRYGNGCVRCPTPSTRRDDMIDVCYECDEHTQLDASGACVACTEGSERVLG</sequence>
<evidence type="ECO:0008006" key="4">
    <source>
        <dbReference type="Google" id="ProtNLM"/>
    </source>
</evidence>
<keyword evidence="1" id="KW-0732">Signal</keyword>
<dbReference type="PANTHER" id="PTHR46580">
    <property type="entry name" value="SENSOR KINASE-RELATED"/>
    <property type="match status" value="1"/>
</dbReference>
<evidence type="ECO:0000313" key="2">
    <source>
        <dbReference type="EMBL" id="KOO53264.1"/>
    </source>
</evidence>
<protein>
    <recommendedName>
        <fullName evidence="4">VCBS repeat-containing protein</fullName>
    </recommendedName>
</protein>
<evidence type="ECO:0000256" key="1">
    <source>
        <dbReference type="ARBA" id="ARBA00022729"/>
    </source>
</evidence>
<dbReference type="SUPFAM" id="SSF69318">
    <property type="entry name" value="Integrin alpha N-terminal domain"/>
    <property type="match status" value="1"/>
</dbReference>
<dbReference type="InterPro" id="IPR028994">
    <property type="entry name" value="Integrin_alpha_N"/>
</dbReference>
<dbReference type="InterPro" id="IPR013517">
    <property type="entry name" value="FG-GAP"/>
</dbReference>
<dbReference type="Proteomes" id="UP000037460">
    <property type="component" value="Unassembled WGS sequence"/>
</dbReference>
<comment type="caution">
    <text evidence="2">The sequence shown here is derived from an EMBL/GenBank/DDBJ whole genome shotgun (WGS) entry which is preliminary data.</text>
</comment>
<dbReference type="Pfam" id="PF13517">
    <property type="entry name" value="FG-GAP_3"/>
    <property type="match status" value="2"/>
</dbReference>
<reference evidence="3" key="1">
    <citation type="journal article" date="2015" name="PLoS Genet.">
        <title>Genome Sequence and Transcriptome Analyses of Chrysochromulina tobin: Metabolic Tools for Enhanced Algal Fitness in the Prominent Order Prymnesiales (Haptophyceae).</title>
        <authorList>
            <person name="Hovde B.T."/>
            <person name="Deodato C.R."/>
            <person name="Hunsperger H.M."/>
            <person name="Ryken S.A."/>
            <person name="Yost W."/>
            <person name="Jha R.K."/>
            <person name="Patterson J."/>
            <person name="Monnat R.J. Jr."/>
            <person name="Barlow S.B."/>
            <person name="Starkenburg S.R."/>
            <person name="Cattolico R.A."/>
        </authorList>
    </citation>
    <scope>NUCLEOTIDE SEQUENCE</scope>
    <source>
        <strain evidence="3">CCMP291</strain>
    </source>
</reference>
<name>A0A0M0LQE5_9EUKA</name>
<accession>A0A0M0LQE5</accession>
<organism evidence="2 3">
    <name type="scientific">Chrysochromulina tobinii</name>
    <dbReference type="NCBI Taxonomy" id="1460289"/>
    <lineage>
        <taxon>Eukaryota</taxon>
        <taxon>Haptista</taxon>
        <taxon>Haptophyta</taxon>
        <taxon>Prymnesiophyceae</taxon>
        <taxon>Prymnesiales</taxon>
        <taxon>Chrysochromulinaceae</taxon>
        <taxon>Chrysochromulina</taxon>
    </lineage>
</organism>